<name>A0ACC1JJZ6_9FUNG</name>
<evidence type="ECO:0000313" key="1">
    <source>
        <dbReference type="EMBL" id="KAJ2760076.1"/>
    </source>
</evidence>
<sequence>MAHGLLEVLLGILNHCPVFYVAMRVRDPLAFPGGVCYDVDSQYAHRFIEPAWAIPGSPVRLTRDPIPLSAQNRLNVTVVHMGSAPLTFAALFFQYHQLWIQFSASYLSQGLLRSLVLGDVIRPVPRLQHTMIPGRAPAQPDAAGPPAGPAALSPTVPRRAHTALL</sequence>
<dbReference type="Proteomes" id="UP001140234">
    <property type="component" value="Unassembled WGS sequence"/>
</dbReference>
<evidence type="ECO:0000313" key="2">
    <source>
        <dbReference type="Proteomes" id="UP001140234"/>
    </source>
</evidence>
<gene>
    <name evidence="1" type="primary">gpi1_1</name>
    <name evidence="1" type="ORF">IWQ57_006392</name>
</gene>
<accession>A0ACC1JJZ6</accession>
<organism evidence="1 2">
    <name type="scientific">Coemansia nantahalensis</name>
    <dbReference type="NCBI Taxonomy" id="2789366"/>
    <lineage>
        <taxon>Eukaryota</taxon>
        <taxon>Fungi</taxon>
        <taxon>Fungi incertae sedis</taxon>
        <taxon>Zoopagomycota</taxon>
        <taxon>Kickxellomycotina</taxon>
        <taxon>Kickxellomycetes</taxon>
        <taxon>Kickxellales</taxon>
        <taxon>Kickxellaceae</taxon>
        <taxon>Coemansia</taxon>
    </lineage>
</organism>
<comment type="caution">
    <text evidence="1">The sequence shown here is derived from an EMBL/GenBank/DDBJ whole genome shotgun (WGS) entry which is preliminary data.</text>
</comment>
<proteinExistence type="predicted"/>
<protein>
    <submittedName>
        <fullName evidence="1">Pig-Q</fullName>
    </submittedName>
</protein>
<keyword evidence="2" id="KW-1185">Reference proteome</keyword>
<reference evidence="1" key="1">
    <citation type="submission" date="2022-07" db="EMBL/GenBank/DDBJ databases">
        <title>Phylogenomic reconstructions and comparative analyses of Kickxellomycotina fungi.</title>
        <authorList>
            <person name="Reynolds N.K."/>
            <person name="Stajich J.E."/>
            <person name="Barry K."/>
            <person name="Grigoriev I.V."/>
            <person name="Crous P."/>
            <person name="Smith M.E."/>
        </authorList>
    </citation>
    <scope>NUCLEOTIDE SEQUENCE</scope>
    <source>
        <strain evidence="1">CBS 109366</strain>
    </source>
</reference>
<dbReference type="EMBL" id="JANBUJ010003603">
    <property type="protein sequence ID" value="KAJ2760076.1"/>
    <property type="molecule type" value="Genomic_DNA"/>
</dbReference>